<evidence type="ECO:0000313" key="1">
    <source>
        <dbReference type="EMBL" id="JAD52334.1"/>
    </source>
</evidence>
<accession>A0A0A9AKV5</accession>
<protein>
    <submittedName>
        <fullName evidence="1">Uncharacterized protein</fullName>
    </submittedName>
</protein>
<reference evidence="1" key="1">
    <citation type="submission" date="2014-09" db="EMBL/GenBank/DDBJ databases">
        <authorList>
            <person name="Magalhaes I.L.F."/>
            <person name="Oliveira U."/>
            <person name="Santos F.R."/>
            <person name="Vidigal T.H.D.A."/>
            <person name="Brescovit A.D."/>
            <person name="Santos A.J."/>
        </authorList>
    </citation>
    <scope>NUCLEOTIDE SEQUENCE</scope>
    <source>
        <tissue evidence="1">Shoot tissue taken approximately 20 cm above the soil surface</tissue>
    </source>
</reference>
<name>A0A0A9AKV5_ARUDO</name>
<dbReference type="EMBL" id="GBRH01245561">
    <property type="protein sequence ID" value="JAD52334.1"/>
    <property type="molecule type" value="Transcribed_RNA"/>
</dbReference>
<organism evidence="1">
    <name type="scientific">Arundo donax</name>
    <name type="common">Giant reed</name>
    <name type="synonym">Donax arundinaceus</name>
    <dbReference type="NCBI Taxonomy" id="35708"/>
    <lineage>
        <taxon>Eukaryota</taxon>
        <taxon>Viridiplantae</taxon>
        <taxon>Streptophyta</taxon>
        <taxon>Embryophyta</taxon>
        <taxon>Tracheophyta</taxon>
        <taxon>Spermatophyta</taxon>
        <taxon>Magnoliopsida</taxon>
        <taxon>Liliopsida</taxon>
        <taxon>Poales</taxon>
        <taxon>Poaceae</taxon>
        <taxon>PACMAD clade</taxon>
        <taxon>Arundinoideae</taxon>
        <taxon>Arundineae</taxon>
        <taxon>Arundo</taxon>
    </lineage>
</organism>
<proteinExistence type="predicted"/>
<sequence length="95" mass="11049">MSSIDSTHTILHEPQQLSSLDMHPCMQHNRPNYDNFITLKYGYHLELFLILSGISLDGDLIISFLSSPIAYKTSLKYLLTVSMDFLNDWWITLKR</sequence>
<reference evidence="1" key="2">
    <citation type="journal article" date="2015" name="Data Brief">
        <title>Shoot transcriptome of the giant reed, Arundo donax.</title>
        <authorList>
            <person name="Barrero R.A."/>
            <person name="Guerrero F.D."/>
            <person name="Moolhuijzen P."/>
            <person name="Goolsby J.A."/>
            <person name="Tidwell J."/>
            <person name="Bellgard S.E."/>
            <person name="Bellgard M.I."/>
        </authorList>
    </citation>
    <scope>NUCLEOTIDE SEQUENCE</scope>
    <source>
        <tissue evidence="1">Shoot tissue taken approximately 20 cm above the soil surface</tissue>
    </source>
</reference>
<dbReference type="AlphaFoldDB" id="A0A0A9AKV5"/>